<feature type="binding site" evidence="9">
    <location>
        <position position="99"/>
    </location>
    <ligand>
        <name>substrate</name>
    </ligand>
</feature>
<feature type="binding site" evidence="9">
    <location>
        <position position="386"/>
    </location>
    <ligand>
        <name>Mg(2+)</name>
        <dbReference type="ChEBI" id="CHEBI:18420"/>
    </ligand>
</feature>
<comment type="subcellular location">
    <subcellularLocation>
        <location evidence="9">Cytoplasm</location>
    </subcellularLocation>
</comment>
<dbReference type="NCBIfam" id="TIGR00016">
    <property type="entry name" value="ackA"/>
    <property type="match status" value="1"/>
</dbReference>
<comment type="pathway">
    <text evidence="9">Metabolic intermediate biosynthesis; acetyl-CoA biosynthesis; acetyl-CoA from acetate: step 1/2.</text>
</comment>
<keyword evidence="2 9" id="KW-0963">Cytoplasm</keyword>
<dbReference type="GO" id="GO:0005524">
    <property type="term" value="F:ATP binding"/>
    <property type="evidence" value="ECO:0007669"/>
    <property type="project" value="UniProtKB-KW"/>
</dbReference>
<evidence type="ECO:0000256" key="2">
    <source>
        <dbReference type="ARBA" id="ARBA00022490"/>
    </source>
</evidence>
<evidence type="ECO:0000313" key="12">
    <source>
        <dbReference type="Proteomes" id="UP000077875"/>
    </source>
</evidence>
<comment type="subunit">
    <text evidence="9">Homodimer.</text>
</comment>
<dbReference type="PROSITE" id="PS01075">
    <property type="entry name" value="ACETATE_KINASE_1"/>
    <property type="match status" value="1"/>
</dbReference>
<evidence type="ECO:0000256" key="10">
    <source>
        <dbReference type="RuleBase" id="RU003835"/>
    </source>
</evidence>
<keyword evidence="6 9" id="KW-0418">Kinase</keyword>
<keyword evidence="5 9" id="KW-0547">Nucleotide-binding</keyword>
<dbReference type="GO" id="GO:0008776">
    <property type="term" value="F:acetate kinase activity"/>
    <property type="evidence" value="ECO:0007669"/>
    <property type="project" value="UniProtKB-UniRule"/>
</dbReference>
<keyword evidence="3 9" id="KW-0808">Transferase</keyword>
<dbReference type="Pfam" id="PF00871">
    <property type="entry name" value="Acetate_kinase"/>
    <property type="match status" value="1"/>
</dbReference>
<dbReference type="HAMAP" id="MF_00020">
    <property type="entry name" value="Acetate_kinase"/>
    <property type="match status" value="1"/>
</dbReference>
<feature type="site" description="Transition state stabilizer" evidence="9">
    <location>
        <position position="187"/>
    </location>
</feature>
<dbReference type="PROSITE" id="PS01076">
    <property type="entry name" value="ACETATE_KINASE_2"/>
    <property type="match status" value="1"/>
</dbReference>
<keyword evidence="8 9" id="KW-0460">Magnesium</keyword>
<evidence type="ECO:0000256" key="3">
    <source>
        <dbReference type="ARBA" id="ARBA00022679"/>
    </source>
</evidence>
<dbReference type="InterPro" id="IPR000890">
    <property type="entry name" value="Aliphatic_acid_kin_short-chain"/>
</dbReference>
<comment type="similarity">
    <text evidence="1 9 10">Belongs to the acetokinase family.</text>
</comment>
<gene>
    <name evidence="9" type="primary">ackA</name>
    <name evidence="11" type="ORF">A5892_05955</name>
</gene>
<keyword evidence="12" id="KW-1185">Reference proteome</keyword>
<dbReference type="PANTHER" id="PTHR21060:SF21">
    <property type="entry name" value="ACETATE KINASE"/>
    <property type="match status" value="1"/>
</dbReference>
<protein>
    <recommendedName>
        <fullName evidence="9">Acetate kinase</fullName>
        <ecNumber evidence="9">2.7.2.1</ecNumber>
    </recommendedName>
    <alternativeName>
        <fullName evidence="9">Acetokinase</fullName>
    </alternativeName>
</protein>
<feature type="binding site" evidence="9">
    <location>
        <begin position="214"/>
        <end position="218"/>
    </location>
    <ligand>
        <name>ATP</name>
        <dbReference type="ChEBI" id="CHEBI:30616"/>
    </ligand>
</feature>
<dbReference type="GO" id="GO:0006083">
    <property type="term" value="P:acetate metabolic process"/>
    <property type="evidence" value="ECO:0007669"/>
    <property type="project" value="TreeGrafter"/>
</dbReference>
<dbReference type="EC" id="2.7.2.1" evidence="9"/>
<dbReference type="PRINTS" id="PR00471">
    <property type="entry name" value="ACETATEKNASE"/>
</dbReference>
<organism evidence="11 12">
    <name type="scientific">Halotalea alkalilenta</name>
    <dbReference type="NCBI Taxonomy" id="376489"/>
    <lineage>
        <taxon>Bacteria</taxon>
        <taxon>Pseudomonadati</taxon>
        <taxon>Pseudomonadota</taxon>
        <taxon>Gammaproteobacteria</taxon>
        <taxon>Oceanospirillales</taxon>
        <taxon>Halomonadaceae</taxon>
        <taxon>Halotalea</taxon>
    </lineage>
</organism>
<evidence type="ECO:0000256" key="8">
    <source>
        <dbReference type="ARBA" id="ARBA00022842"/>
    </source>
</evidence>
<evidence type="ECO:0000313" key="11">
    <source>
        <dbReference type="EMBL" id="ANF57064.1"/>
    </source>
</evidence>
<feature type="active site" description="Proton donor/acceptor" evidence="9">
    <location>
        <position position="156"/>
    </location>
</feature>
<evidence type="ECO:0000256" key="6">
    <source>
        <dbReference type="ARBA" id="ARBA00022777"/>
    </source>
</evidence>
<comment type="function">
    <text evidence="9">Catalyzes the formation of acetyl phosphate from acetate and ATP. Can also catalyze the reverse reaction.</text>
</comment>
<evidence type="ECO:0000256" key="9">
    <source>
        <dbReference type="HAMAP-Rule" id="MF_00020"/>
    </source>
</evidence>
<dbReference type="GO" id="GO:0006085">
    <property type="term" value="P:acetyl-CoA biosynthetic process"/>
    <property type="evidence" value="ECO:0007669"/>
    <property type="project" value="UniProtKB-UniRule"/>
</dbReference>
<dbReference type="RefSeq" id="WP_064122022.1">
    <property type="nucleotide sequence ID" value="NZ_CP015243.1"/>
</dbReference>
<feature type="binding site" evidence="9">
    <location>
        <begin position="333"/>
        <end position="337"/>
    </location>
    <ligand>
        <name>ATP</name>
        <dbReference type="ChEBI" id="CHEBI:30616"/>
    </ligand>
</feature>
<dbReference type="InterPro" id="IPR043129">
    <property type="entry name" value="ATPase_NBD"/>
</dbReference>
<keyword evidence="4 9" id="KW-0479">Metal-binding</keyword>
<dbReference type="Gene3D" id="3.30.420.40">
    <property type="match status" value="2"/>
</dbReference>
<accession>A0A172YCY0</accession>
<evidence type="ECO:0000256" key="4">
    <source>
        <dbReference type="ARBA" id="ARBA00022723"/>
    </source>
</evidence>
<dbReference type="InterPro" id="IPR023865">
    <property type="entry name" value="Aliphatic_acid_kinase_CS"/>
</dbReference>
<dbReference type="EMBL" id="CP015243">
    <property type="protein sequence ID" value="ANF57064.1"/>
    <property type="molecule type" value="Genomic_DNA"/>
</dbReference>
<dbReference type="PANTHER" id="PTHR21060">
    <property type="entry name" value="ACETATE KINASE"/>
    <property type="match status" value="1"/>
</dbReference>
<evidence type="ECO:0000256" key="7">
    <source>
        <dbReference type="ARBA" id="ARBA00022840"/>
    </source>
</evidence>
<name>A0A172YCY0_9GAMM</name>
<evidence type="ECO:0000256" key="1">
    <source>
        <dbReference type="ARBA" id="ARBA00008748"/>
    </source>
</evidence>
<evidence type="ECO:0000256" key="5">
    <source>
        <dbReference type="ARBA" id="ARBA00022741"/>
    </source>
</evidence>
<proteinExistence type="inferred from homology"/>
<comment type="caution">
    <text evidence="9">Lacks conserved residue(s) required for the propagation of feature annotation.</text>
</comment>
<dbReference type="Proteomes" id="UP000077875">
    <property type="component" value="Chromosome"/>
</dbReference>
<sequence>MGNPSHPVIIVVNAGSSSIKLSIFSVGDDEPPRLHTHGQLEDIGGHQPKMKLESAGGELLLDEHFGADEVPDHGAAYAKLREAVKERLEGFSPVAVGHRVVHGGTRFDAPVVIDESVKREIESLTVLAPLHQPHALAGIEAVERIAPDVLQVAGFDTSFHFHRDPLSQLTGLPYEYFEHGIRRFGFHGLSYEYIAKALVEEAPALAERRLVVAHLGNGASLCALHRGKSVDTTMSLTPLDGLPMGTRSGSLDPGILLYLLGRGMPLDELRRLLYYESGLKGLSGISNDMQELLESDEPRARLAVDFFVARIAEGCARMAVALGGLEGLIFTGGIGEHAAQIRARVCALLAPLFGVELDPAANGAERPRLISSTASRFEVRVLPTDEEGMLAEHVWRLWRERQSEH</sequence>
<feature type="binding site" evidence="9">
    <location>
        <position position="13"/>
    </location>
    <ligand>
        <name>Mg(2+)</name>
        <dbReference type="ChEBI" id="CHEBI:18420"/>
    </ligand>
</feature>
<dbReference type="UniPathway" id="UPA00340">
    <property type="reaction ID" value="UER00458"/>
</dbReference>
<dbReference type="InterPro" id="IPR004372">
    <property type="entry name" value="Ac/propionate_kinase"/>
</dbReference>
<dbReference type="GO" id="GO:0000287">
    <property type="term" value="F:magnesium ion binding"/>
    <property type="evidence" value="ECO:0007669"/>
    <property type="project" value="UniProtKB-UniRule"/>
</dbReference>
<reference evidence="11 12" key="1">
    <citation type="submission" date="2016-04" db="EMBL/GenBank/DDBJ databases">
        <title>Complete Genome Sequence of Halotalea alkalilenta IHB B 13600.</title>
        <authorList>
            <person name="Swarnkar M.K."/>
            <person name="Sharma A."/>
            <person name="Kaushal K."/>
            <person name="Soni R."/>
            <person name="Rana S."/>
            <person name="Singh A.K."/>
            <person name="Gulati A."/>
        </authorList>
    </citation>
    <scope>NUCLEOTIDE SEQUENCE [LARGE SCALE GENOMIC DNA]</scope>
    <source>
        <strain evidence="11 12">IHB B 13600</strain>
    </source>
</reference>
<feature type="binding site" evidence="9">
    <location>
        <position position="20"/>
    </location>
    <ligand>
        <name>ATP</name>
        <dbReference type="ChEBI" id="CHEBI:30616"/>
    </ligand>
</feature>
<comment type="catalytic activity">
    <reaction evidence="9">
        <text>acetate + ATP = acetyl phosphate + ADP</text>
        <dbReference type="Rhea" id="RHEA:11352"/>
        <dbReference type="ChEBI" id="CHEBI:22191"/>
        <dbReference type="ChEBI" id="CHEBI:30089"/>
        <dbReference type="ChEBI" id="CHEBI:30616"/>
        <dbReference type="ChEBI" id="CHEBI:456216"/>
        <dbReference type="EC" id="2.7.2.1"/>
    </reaction>
</comment>
<dbReference type="SUPFAM" id="SSF53067">
    <property type="entry name" value="Actin-like ATPase domain"/>
    <property type="match status" value="2"/>
</dbReference>
<dbReference type="STRING" id="376489.A5892_05955"/>
<dbReference type="PIRSF" id="PIRSF000722">
    <property type="entry name" value="Acetate_prop_kin"/>
    <property type="match status" value="1"/>
</dbReference>
<dbReference type="AlphaFoldDB" id="A0A172YCY0"/>
<feature type="site" description="Transition state stabilizer" evidence="9">
    <location>
        <position position="247"/>
    </location>
</feature>
<dbReference type="GO" id="GO:0005829">
    <property type="term" value="C:cytosol"/>
    <property type="evidence" value="ECO:0007669"/>
    <property type="project" value="TreeGrafter"/>
</dbReference>
<comment type="cofactor">
    <cofactor evidence="9">
        <name>Mg(2+)</name>
        <dbReference type="ChEBI" id="CHEBI:18420"/>
    </cofactor>
    <cofactor evidence="9">
        <name>Mn(2+)</name>
        <dbReference type="ChEBI" id="CHEBI:29035"/>
    </cofactor>
    <text evidence="9">Mg(2+). Can also accept Mn(2+).</text>
</comment>
<keyword evidence="7 9" id="KW-0067">ATP-binding</keyword>
<dbReference type="KEGG" id="haa:A5892_05955"/>